<reference evidence="2" key="1">
    <citation type="submission" date="2023-03" db="EMBL/GenBank/DDBJ databases">
        <title>Massive genome expansion in bonnet fungi (Mycena s.s.) driven by repeated elements and novel gene families across ecological guilds.</title>
        <authorList>
            <consortium name="Lawrence Berkeley National Laboratory"/>
            <person name="Harder C.B."/>
            <person name="Miyauchi S."/>
            <person name="Viragh M."/>
            <person name="Kuo A."/>
            <person name="Thoen E."/>
            <person name="Andreopoulos B."/>
            <person name="Lu D."/>
            <person name="Skrede I."/>
            <person name="Drula E."/>
            <person name="Henrissat B."/>
            <person name="Morin E."/>
            <person name="Kohler A."/>
            <person name="Barry K."/>
            <person name="LaButti K."/>
            <person name="Morin E."/>
            <person name="Salamov A."/>
            <person name="Lipzen A."/>
            <person name="Mereny Z."/>
            <person name="Hegedus B."/>
            <person name="Baldrian P."/>
            <person name="Stursova M."/>
            <person name="Weitz H."/>
            <person name="Taylor A."/>
            <person name="Grigoriev I.V."/>
            <person name="Nagy L.G."/>
            <person name="Martin F."/>
            <person name="Kauserud H."/>
        </authorList>
    </citation>
    <scope>NUCLEOTIDE SEQUENCE</scope>
    <source>
        <strain evidence="2">CBHHK067</strain>
    </source>
</reference>
<accession>A0AAD7BP00</accession>
<feature type="region of interest" description="Disordered" evidence="1">
    <location>
        <begin position="1"/>
        <end position="30"/>
    </location>
</feature>
<gene>
    <name evidence="2" type="ORF">B0H17DRAFT_1151019</name>
</gene>
<keyword evidence="3" id="KW-1185">Reference proteome</keyword>
<name>A0AAD7BP00_MYCRO</name>
<comment type="caution">
    <text evidence="2">The sequence shown here is derived from an EMBL/GenBank/DDBJ whole genome shotgun (WGS) entry which is preliminary data.</text>
</comment>
<evidence type="ECO:0000313" key="3">
    <source>
        <dbReference type="Proteomes" id="UP001221757"/>
    </source>
</evidence>
<dbReference type="AlphaFoldDB" id="A0AAD7BP00"/>
<sequence>MYDHSKIAGFRQASDAKTQEDRGKMKRPKEVWPKMQELLRKRIALKDTLERDKTPKISIGGSFLHNHSTKLLRSSTIGKPLLGLGCPRFFQETSAIICAALPNAFQTRRRASAM</sequence>
<evidence type="ECO:0000313" key="2">
    <source>
        <dbReference type="EMBL" id="KAJ7626488.1"/>
    </source>
</evidence>
<organism evidence="2 3">
    <name type="scientific">Mycena rosella</name>
    <name type="common">Pink bonnet</name>
    <name type="synonym">Agaricus rosellus</name>
    <dbReference type="NCBI Taxonomy" id="1033263"/>
    <lineage>
        <taxon>Eukaryota</taxon>
        <taxon>Fungi</taxon>
        <taxon>Dikarya</taxon>
        <taxon>Basidiomycota</taxon>
        <taxon>Agaricomycotina</taxon>
        <taxon>Agaricomycetes</taxon>
        <taxon>Agaricomycetidae</taxon>
        <taxon>Agaricales</taxon>
        <taxon>Marasmiineae</taxon>
        <taxon>Mycenaceae</taxon>
        <taxon>Mycena</taxon>
    </lineage>
</organism>
<proteinExistence type="predicted"/>
<evidence type="ECO:0000256" key="1">
    <source>
        <dbReference type="SAM" id="MobiDB-lite"/>
    </source>
</evidence>
<protein>
    <submittedName>
        <fullName evidence="2">Uncharacterized protein</fullName>
    </submittedName>
</protein>
<dbReference type="EMBL" id="JARKIE010000583">
    <property type="protein sequence ID" value="KAJ7626488.1"/>
    <property type="molecule type" value="Genomic_DNA"/>
</dbReference>
<dbReference type="Proteomes" id="UP001221757">
    <property type="component" value="Unassembled WGS sequence"/>
</dbReference>
<feature type="compositionally biased region" description="Basic and acidic residues" evidence="1">
    <location>
        <begin position="17"/>
        <end position="30"/>
    </location>
</feature>